<dbReference type="Pfam" id="PF22679">
    <property type="entry name" value="T1R_D3-like"/>
    <property type="match status" value="1"/>
</dbReference>
<dbReference type="PANTHER" id="PTHR30195">
    <property type="entry name" value="TYPE I SITE-SPECIFIC DEOXYRIBONUCLEASE PROTEIN SUBUNIT M AND R"/>
    <property type="match status" value="1"/>
</dbReference>
<evidence type="ECO:0000313" key="12">
    <source>
        <dbReference type="EMBL" id="MFD0750616.1"/>
    </source>
</evidence>
<dbReference type="SMART" id="SM00487">
    <property type="entry name" value="DEXDc"/>
    <property type="match status" value="1"/>
</dbReference>
<proteinExistence type="inferred from homology"/>
<dbReference type="EMBL" id="JBHTHU010000006">
    <property type="protein sequence ID" value="MFD0750616.1"/>
    <property type="molecule type" value="Genomic_DNA"/>
</dbReference>
<sequence length="1018" mass="117056">MNSINPIERITQDRVIKLFQNELDYIYYGNWEERAGNSNIETQFLEAFLRKQGYNEHLVKKAISETLQLAHTSSGNLYDRNKNFYSLLRYGVKARPELGEQFETINLIDWQHPNNNEFGIAEEVSLRGNSTRRPDIVLYINGIAITTLELKRGTVDIAESIRQSISNSRETFNDWFYTTVQVLFAGNNTQGLRYGAIETPEKYYLSWKEDEADNSRYKLDKYLLKVCEKSRLLDILYNAVIYDAGVKKLPRPHQYHALTAAREFIRRREGGIIWHTQGSGKSLMMVMLAKWTLENISNSRVVILTDRTELDQQIEGVFKDVGEKDIARTTSGRELIDFLTGSRPRLICSLVHKFGNRSETDFDDFIKELRENPVQTQGEIFVFVDECHRTQSGKLNEAMKMILSDAVFVGFTGTPLLKQDKQTTMDIFGRYIHTYKFNEAVEDGVVKDLMYEGRDIEQKLSNQSRVDEWFEAKTRGLNDFQKNELKKKWGTMQRLLSSKSRMEKIVQDILFDFSTKPRLSAETGNAILVAGSIYEACKYWSLFQETELKSKTGLITSYNPHTSDITKEDTGADTDTEKEVIYKAYEKLLQNVTPKANKTKTESYEIDTKDRFRKEPARMKLLIVVSKLLTGFDAPPCSYIYIDKKMQDHTLFQAICRVNRLDTDDKDFGYIVDYMELFGKVSDSINLYTSELDSETFTKEEVEIVLKDRLKMARERLETALETLEAICDGVESPGHDLQYIHYFCGNTEIPEELKANEPKRMALYKSIVAYLRAFTSLKPEMEAAGYNAAAIRRFENRLDFYLHLREIIRIASGETLDLKAYEADMRFLIDHYIQADDAVKVSPFDDISLLDLLGIDINAAIEGLPNGIKGNKEAVAETIENNVRSKLIESYLLDPKYFEKMSALLQELIEERKRGAINYEEYLRKMAVLARDVKNSSASDIPRTLNTKGKVAIYHILADESLALACDDAIKYSKQDGFRENTAKSNLLKQAIFAIVQSKDKVQAIYDVVAANKEDYR</sequence>
<dbReference type="PROSITE" id="PS51192">
    <property type="entry name" value="HELICASE_ATP_BIND_1"/>
    <property type="match status" value="1"/>
</dbReference>
<dbReference type="RefSeq" id="WP_377100039.1">
    <property type="nucleotide sequence ID" value="NZ_JBHTHU010000006.1"/>
</dbReference>
<keyword evidence="3" id="KW-0540">Nuclease</keyword>
<comment type="catalytic activity">
    <reaction evidence="1 10">
        <text>Endonucleolytic cleavage of DNA to give random double-stranded fragments with terminal 5'-phosphates, ATP is simultaneously hydrolyzed.</text>
        <dbReference type="EC" id="3.1.21.3"/>
    </reaction>
</comment>
<keyword evidence="8 10" id="KW-0067">ATP-binding</keyword>
<accession>A0ABW2Z1H9</accession>
<dbReference type="Gene3D" id="3.90.1570.50">
    <property type="match status" value="1"/>
</dbReference>
<gene>
    <name evidence="12" type="ORF">ACFQZS_10710</name>
</gene>
<evidence type="ECO:0000256" key="4">
    <source>
        <dbReference type="ARBA" id="ARBA00022741"/>
    </source>
</evidence>
<keyword evidence="9 10" id="KW-0238">DNA-binding</keyword>
<reference evidence="13" key="1">
    <citation type="journal article" date="2019" name="Int. J. Syst. Evol. Microbiol.">
        <title>The Global Catalogue of Microorganisms (GCM) 10K type strain sequencing project: providing services to taxonomists for standard genome sequencing and annotation.</title>
        <authorList>
            <consortium name="The Broad Institute Genomics Platform"/>
            <consortium name="The Broad Institute Genome Sequencing Center for Infectious Disease"/>
            <person name="Wu L."/>
            <person name="Ma J."/>
        </authorList>
    </citation>
    <scope>NUCLEOTIDE SEQUENCE [LARGE SCALE GENOMIC DNA]</scope>
    <source>
        <strain evidence="13">CCUG 63418</strain>
    </source>
</reference>
<dbReference type="InterPro" id="IPR007409">
    <property type="entry name" value="Restrct_endonuc_type1_HsdR_N"/>
</dbReference>
<comment type="subunit">
    <text evidence="10">The type I restriction/modification system is composed of three polypeptides R, M and S.</text>
</comment>
<dbReference type="PANTHER" id="PTHR30195:SF15">
    <property type="entry name" value="TYPE I RESTRICTION ENZYME HINDI ENDONUCLEASE SUBUNIT"/>
    <property type="match status" value="1"/>
</dbReference>
<keyword evidence="7 10" id="KW-0378">Hydrolase</keyword>
<name>A0ABW2Z1H9_9SPHI</name>
<evidence type="ECO:0000256" key="5">
    <source>
        <dbReference type="ARBA" id="ARBA00022747"/>
    </source>
</evidence>
<comment type="function">
    <text evidence="10">Subunit R is required for both nuclease and ATPase activities, but not for modification.</text>
</comment>
<feature type="domain" description="Helicase ATP-binding" evidence="11">
    <location>
        <begin position="262"/>
        <end position="433"/>
    </location>
</feature>
<protein>
    <recommendedName>
        <fullName evidence="10">Type I restriction enzyme endonuclease subunit</fullName>
        <shortName evidence="10">R protein</shortName>
        <ecNumber evidence="10">3.1.21.3</ecNumber>
    </recommendedName>
</protein>
<evidence type="ECO:0000256" key="2">
    <source>
        <dbReference type="ARBA" id="ARBA00008598"/>
    </source>
</evidence>
<dbReference type="InterPro" id="IPR014001">
    <property type="entry name" value="Helicase_ATP-bd"/>
</dbReference>
<dbReference type="SUPFAM" id="SSF52540">
    <property type="entry name" value="P-loop containing nucleoside triphosphate hydrolases"/>
    <property type="match status" value="1"/>
</dbReference>
<dbReference type="CDD" id="cd22332">
    <property type="entry name" value="HsdR_N"/>
    <property type="match status" value="1"/>
</dbReference>
<keyword evidence="6 12" id="KW-0255">Endonuclease</keyword>
<dbReference type="InterPro" id="IPR027417">
    <property type="entry name" value="P-loop_NTPase"/>
</dbReference>
<evidence type="ECO:0000313" key="13">
    <source>
        <dbReference type="Proteomes" id="UP001596958"/>
    </source>
</evidence>
<evidence type="ECO:0000256" key="8">
    <source>
        <dbReference type="ARBA" id="ARBA00022840"/>
    </source>
</evidence>
<dbReference type="CDD" id="cd18800">
    <property type="entry name" value="SF2_C_EcoR124I-like"/>
    <property type="match status" value="1"/>
</dbReference>
<dbReference type="NCBIfam" id="TIGR00348">
    <property type="entry name" value="hsdR"/>
    <property type="match status" value="1"/>
</dbReference>
<evidence type="ECO:0000259" key="11">
    <source>
        <dbReference type="PROSITE" id="PS51192"/>
    </source>
</evidence>
<dbReference type="EC" id="3.1.21.3" evidence="10"/>
<comment type="similarity">
    <text evidence="2 10">Belongs to the HsdR family.</text>
</comment>
<dbReference type="Proteomes" id="UP001596958">
    <property type="component" value="Unassembled WGS sequence"/>
</dbReference>
<comment type="caution">
    <text evidence="12">The sequence shown here is derived from an EMBL/GenBank/DDBJ whole genome shotgun (WGS) entry which is preliminary data.</text>
</comment>
<organism evidence="12 13">
    <name type="scientific">Mucilaginibacter calamicampi</name>
    <dbReference type="NCBI Taxonomy" id="1302352"/>
    <lineage>
        <taxon>Bacteria</taxon>
        <taxon>Pseudomonadati</taxon>
        <taxon>Bacteroidota</taxon>
        <taxon>Sphingobacteriia</taxon>
        <taxon>Sphingobacteriales</taxon>
        <taxon>Sphingobacteriaceae</taxon>
        <taxon>Mucilaginibacter</taxon>
    </lineage>
</organism>
<keyword evidence="4 10" id="KW-0547">Nucleotide-binding</keyword>
<keyword evidence="5 10" id="KW-0680">Restriction system</keyword>
<evidence type="ECO:0000256" key="1">
    <source>
        <dbReference type="ARBA" id="ARBA00000851"/>
    </source>
</evidence>
<evidence type="ECO:0000256" key="3">
    <source>
        <dbReference type="ARBA" id="ARBA00022722"/>
    </source>
</evidence>
<keyword evidence="13" id="KW-1185">Reference proteome</keyword>
<dbReference type="Pfam" id="PF18766">
    <property type="entry name" value="SWI2_SNF2"/>
    <property type="match status" value="1"/>
</dbReference>
<dbReference type="InterPro" id="IPR004473">
    <property type="entry name" value="Restrct_endonuc_typeI_HsdR"/>
</dbReference>
<dbReference type="GO" id="GO:0009035">
    <property type="term" value="F:type I site-specific deoxyribonuclease activity"/>
    <property type="evidence" value="ECO:0007669"/>
    <property type="project" value="UniProtKB-EC"/>
</dbReference>
<evidence type="ECO:0000256" key="9">
    <source>
        <dbReference type="ARBA" id="ARBA00023125"/>
    </source>
</evidence>
<evidence type="ECO:0000256" key="10">
    <source>
        <dbReference type="RuleBase" id="RU364115"/>
    </source>
</evidence>
<evidence type="ECO:0000256" key="7">
    <source>
        <dbReference type="ARBA" id="ARBA00022801"/>
    </source>
</evidence>
<dbReference type="InterPro" id="IPR055180">
    <property type="entry name" value="HsdR_RecA-like_helicase_dom_2"/>
</dbReference>
<evidence type="ECO:0000256" key="6">
    <source>
        <dbReference type="ARBA" id="ARBA00022759"/>
    </source>
</evidence>
<dbReference type="Pfam" id="PF04313">
    <property type="entry name" value="HSDR_N"/>
    <property type="match status" value="1"/>
</dbReference>
<dbReference type="CDD" id="cd18030">
    <property type="entry name" value="DEXHc_RE_I_HsdR"/>
    <property type="match status" value="1"/>
</dbReference>
<dbReference type="InterPro" id="IPR051268">
    <property type="entry name" value="Type-I_R_enzyme_R_subunit"/>
</dbReference>
<dbReference type="Gene3D" id="3.40.50.300">
    <property type="entry name" value="P-loop containing nucleotide triphosphate hydrolases"/>
    <property type="match status" value="2"/>
</dbReference>
<dbReference type="InterPro" id="IPR040980">
    <property type="entry name" value="SWI2_SNF2"/>
</dbReference>